<dbReference type="EMBL" id="JAZBJM010000003">
    <property type="protein sequence ID" value="MEM0518057.1"/>
    <property type="molecule type" value="Genomic_DNA"/>
</dbReference>
<evidence type="ECO:0000313" key="3">
    <source>
        <dbReference type="Proteomes" id="UP001388259"/>
    </source>
</evidence>
<dbReference type="Pfam" id="PF13566">
    <property type="entry name" value="DUF4130"/>
    <property type="match status" value="1"/>
</dbReference>
<feature type="domain" description="DUF4130" evidence="1">
    <location>
        <begin position="41"/>
        <end position="208"/>
    </location>
</feature>
<protein>
    <submittedName>
        <fullName evidence="2">TIGR03915 family putative DNA repair protein</fullName>
    </submittedName>
</protein>
<accession>A0AB35YS48</accession>
<dbReference type="InterPro" id="IPR025404">
    <property type="entry name" value="DUF4130"/>
</dbReference>
<proteinExistence type="predicted"/>
<dbReference type="NCBIfam" id="TIGR03915">
    <property type="entry name" value="SAM_7_link_chp"/>
    <property type="match status" value="1"/>
</dbReference>
<name>A0AB35YS48_9FLAO</name>
<reference evidence="2" key="1">
    <citation type="submission" date="2024-01" db="EMBL/GenBank/DDBJ databases">
        <title>Aequorivita flavus sp. nov., isolated from deep-sea sediment.</title>
        <authorList>
            <person name="Chen X."/>
        </authorList>
    </citation>
    <scope>NUCLEOTIDE SEQUENCE</scope>
    <source>
        <strain evidence="2">MCCC 1A16923</strain>
    </source>
</reference>
<evidence type="ECO:0000259" key="1">
    <source>
        <dbReference type="Pfam" id="PF13566"/>
    </source>
</evidence>
<gene>
    <name evidence="2" type="ORF">VZD85_06820</name>
</gene>
<dbReference type="InterPro" id="IPR023875">
    <property type="entry name" value="DNA_repair_put"/>
</dbReference>
<sequence>MKHPCRCSKIANRVWNGLSKKISAQGKRKLYKAYLSEIASIENSILYYIRRAINANNNIEKDYTDPYILEISKVCKKVDREKHRMDAFVRFKLTKDQIYFATIEPDFNVLPLNSDHFQKRYADQKWLIYDLKRKYGLYYNLKQVQTVSMEIASNINTESSALAYFTPEEMQFQELWGNYFKSSNIASRKNMQLHIKHIPKRYWKYLSEKKF</sequence>
<organism evidence="2 3">
    <name type="scientific">Aequorivita flava</name>
    <dbReference type="NCBI Taxonomy" id="3114371"/>
    <lineage>
        <taxon>Bacteria</taxon>
        <taxon>Pseudomonadati</taxon>
        <taxon>Bacteroidota</taxon>
        <taxon>Flavobacteriia</taxon>
        <taxon>Flavobacteriales</taxon>
        <taxon>Flavobacteriaceae</taxon>
        <taxon>Aequorivita</taxon>
    </lineage>
</organism>
<dbReference type="Proteomes" id="UP001388259">
    <property type="component" value="Unassembled WGS sequence"/>
</dbReference>
<dbReference type="AlphaFoldDB" id="A0AB35YS48"/>
<evidence type="ECO:0000313" key="2">
    <source>
        <dbReference type="EMBL" id="MEM0518057.1"/>
    </source>
</evidence>
<comment type="caution">
    <text evidence="2">The sequence shown here is derived from an EMBL/GenBank/DDBJ whole genome shotgun (WGS) entry which is preliminary data.</text>
</comment>